<evidence type="ECO:0000313" key="3">
    <source>
        <dbReference type="Proteomes" id="UP000887013"/>
    </source>
</evidence>
<organism evidence="2 3">
    <name type="scientific">Nephila pilipes</name>
    <name type="common">Giant wood spider</name>
    <name type="synonym">Nephila maculata</name>
    <dbReference type="NCBI Taxonomy" id="299642"/>
    <lineage>
        <taxon>Eukaryota</taxon>
        <taxon>Metazoa</taxon>
        <taxon>Ecdysozoa</taxon>
        <taxon>Arthropoda</taxon>
        <taxon>Chelicerata</taxon>
        <taxon>Arachnida</taxon>
        <taxon>Araneae</taxon>
        <taxon>Araneomorphae</taxon>
        <taxon>Entelegynae</taxon>
        <taxon>Araneoidea</taxon>
        <taxon>Nephilidae</taxon>
        <taxon>Nephila</taxon>
    </lineage>
</organism>
<gene>
    <name evidence="2" type="primary">AVEN_129475_1</name>
    <name evidence="2" type="ORF">NPIL_505081</name>
</gene>
<dbReference type="EMBL" id="BMAW01039207">
    <property type="protein sequence ID" value="GFU54985.1"/>
    <property type="molecule type" value="Genomic_DNA"/>
</dbReference>
<dbReference type="Proteomes" id="UP000887013">
    <property type="component" value="Unassembled WGS sequence"/>
</dbReference>
<dbReference type="AlphaFoldDB" id="A0A8X6R255"/>
<accession>A0A8X6R255</accession>
<dbReference type="InterPro" id="IPR055469">
    <property type="entry name" value="DUF7041"/>
</dbReference>
<proteinExistence type="predicted"/>
<dbReference type="PANTHER" id="PTHR33327:SF3">
    <property type="entry name" value="RNA-DIRECTED DNA POLYMERASE"/>
    <property type="match status" value="1"/>
</dbReference>
<dbReference type="PANTHER" id="PTHR33327">
    <property type="entry name" value="ENDONUCLEASE"/>
    <property type="match status" value="1"/>
</dbReference>
<sequence length="96" mass="10915">MPNETSNNNQITHVAVKPSPFWKHKSALWFVRLETQFDLAKISLNTTNFNYVLSAVDSDILDSVSDLVLKPPENGRYEVLKKRSIEVHSESEASKI</sequence>
<dbReference type="Pfam" id="PF23055">
    <property type="entry name" value="DUF7041"/>
    <property type="match status" value="1"/>
</dbReference>
<evidence type="ECO:0000313" key="2">
    <source>
        <dbReference type="EMBL" id="GFU54985.1"/>
    </source>
</evidence>
<name>A0A8X6R255_NEPPI</name>
<comment type="caution">
    <text evidence="2">The sequence shown here is derived from an EMBL/GenBank/DDBJ whole genome shotgun (WGS) entry which is preliminary data.</text>
</comment>
<feature type="domain" description="DUF7041" evidence="1">
    <location>
        <begin position="20"/>
        <end position="96"/>
    </location>
</feature>
<keyword evidence="3" id="KW-1185">Reference proteome</keyword>
<protein>
    <recommendedName>
        <fullName evidence="1">DUF7041 domain-containing protein</fullName>
    </recommendedName>
</protein>
<reference evidence="2" key="1">
    <citation type="submission" date="2020-08" db="EMBL/GenBank/DDBJ databases">
        <title>Multicomponent nature underlies the extraordinary mechanical properties of spider dragline silk.</title>
        <authorList>
            <person name="Kono N."/>
            <person name="Nakamura H."/>
            <person name="Mori M."/>
            <person name="Yoshida Y."/>
            <person name="Ohtoshi R."/>
            <person name="Malay A.D."/>
            <person name="Moran D.A.P."/>
            <person name="Tomita M."/>
            <person name="Numata K."/>
            <person name="Arakawa K."/>
        </authorList>
    </citation>
    <scope>NUCLEOTIDE SEQUENCE</scope>
</reference>
<evidence type="ECO:0000259" key="1">
    <source>
        <dbReference type="Pfam" id="PF23055"/>
    </source>
</evidence>